<name>A0A979GAC4_CHIPD</name>
<evidence type="ECO:0000256" key="3">
    <source>
        <dbReference type="ARBA" id="ARBA00022475"/>
    </source>
</evidence>
<comment type="subcellular location">
    <subcellularLocation>
        <location evidence="1">Cell membrane</location>
        <topology evidence="1">Multi-pass membrane protein</topology>
    </subcellularLocation>
</comment>
<dbReference type="Proteomes" id="UP000002215">
    <property type="component" value="Chromosome"/>
</dbReference>
<proteinExistence type="inferred from homology"/>
<keyword evidence="4 7" id="KW-0812">Transmembrane</keyword>
<dbReference type="CDD" id="cd01127">
    <property type="entry name" value="TrwB_TraG_TraD_VirD4"/>
    <property type="match status" value="1"/>
</dbReference>
<evidence type="ECO:0000313" key="8">
    <source>
        <dbReference type="EMBL" id="ACU63731.1"/>
    </source>
</evidence>
<dbReference type="GO" id="GO:0005886">
    <property type="term" value="C:plasma membrane"/>
    <property type="evidence" value="ECO:0007669"/>
    <property type="project" value="UniProtKB-SubCell"/>
</dbReference>
<dbReference type="Gene3D" id="3.40.50.300">
    <property type="entry name" value="P-loop containing nucleotide triphosphate hydrolases"/>
    <property type="match status" value="1"/>
</dbReference>
<reference evidence="8 9" key="2">
    <citation type="journal article" date="2010" name="Stand. Genomic Sci.">
        <title>Complete genome sequence of Chitinophaga pinensis type strain (UQM 2034).</title>
        <authorList>
            <person name="Glavina Del Rio T."/>
            <person name="Abt B."/>
            <person name="Spring S."/>
            <person name="Lapidus A."/>
            <person name="Nolan M."/>
            <person name="Tice H."/>
            <person name="Copeland A."/>
            <person name="Cheng J.F."/>
            <person name="Chen F."/>
            <person name="Bruce D."/>
            <person name="Goodwin L."/>
            <person name="Pitluck S."/>
            <person name="Ivanova N."/>
            <person name="Mavromatis K."/>
            <person name="Mikhailova N."/>
            <person name="Pati A."/>
            <person name="Chen A."/>
            <person name="Palaniappan K."/>
            <person name="Land M."/>
            <person name="Hauser L."/>
            <person name="Chang Y.J."/>
            <person name="Jeffries C.D."/>
            <person name="Chain P."/>
            <person name="Saunders E."/>
            <person name="Detter J.C."/>
            <person name="Brettin T."/>
            <person name="Rohde M."/>
            <person name="Goker M."/>
            <person name="Bristow J."/>
            <person name="Eisen J.A."/>
            <person name="Markowitz V."/>
            <person name="Hugenholtz P."/>
            <person name="Kyrpides N.C."/>
            <person name="Klenk H.P."/>
            <person name="Lucas S."/>
        </authorList>
    </citation>
    <scope>NUCLEOTIDE SEQUENCE [LARGE SCALE GENOMIC DNA]</scope>
    <source>
        <strain evidence="9">ATCC 43595 / DSM 2588 / LMG 13176 / NBRC 15968 / NCIMB 11800 / UQM 2034</strain>
    </source>
</reference>
<dbReference type="InterPro" id="IPR027417">
    <property type="entry name" value="P-loop_NTPase"/>
</dbReference>
<dbReference type="RefSeq" id="WP_012793896.1">
    <property type="nucleotide sequence ID" value="NC_013132.1"/>
</dbReference>
<dbReference type="InterPro" id="IPR051539">
    <property type="entry name" value="T4SS-coupling_protein"/>
</dbReference>
<dbReference type="Pfam" id="PF02534">
    <property type="entry name" value="T4SS-DNA_transf"/>
    <property type="match status" value="1"/>
</dbReference>
<keyword evidence="3" id="KW-1003">Cell membrane</keyword>
<evidence type="ECO:0000256" key="5">
    <source>
        <dbReference type="ARBA" id="ARBA00022989"/>
    </source>
</evidence>
<evidence type="ECO:0000256" key="7">
    <source>
        <dbReference type="SAM" id="Phobius"/>
    </source>
</evidence>
<accession>A0A979GAC4</accession>
<feature type="transmembrane region" description="Helical" evidence="7">
    <location>
        <begin position="75"/>
        <end position="95"/>
    </location>
</feature>
<evidence type="ECO:0000256" key="4">
    <source>
        <dbReference type="ARBA" id="ARBA00022692"/>
    </source>
</evidence>
<dbReference type="PANTHER" id="PTHR37937">
    <property type="entry name" value="CONJUGATIVE TRANSFER: DNA TRANSPORT"/>
    <property type="match status" value="1"/>
</dbReference>
<keyword evidence="5 7" id="KW-1133">Transmembrane helix</keyword>
<dbReference type="EMBL" id="CP001699">
    <property type="protein sequence ID" value="ACU63731.1"/>
    <property type="molecule type" value="Genomic_DNA"/>
</dbReference>
<protein>
    <submittedName>
        <fullName evidence="8">TRAG family protein</fullName>
    </submittedName>
</protein>
<evidence type="ECO:0000256" key="2">
    <source>
        <dbReference type="ARBA" id="ARBA00008806"/>
    </source>
</evidence>
<organism evidence="8 9">
    <name type="scientific">Chitinophaga pinensis (strain ATCC 43595 / DSM 2588 / LMG 13176 / NBRC 15968 / NCIMB 11800 / UQM 2034)</name>
    <dbReference type="NCBI Taxonomy" id="485918"/>
    <lineage>
        <taxon>Bacteria</taxon>
        <taxon>Pseudomonadati</taxon>
        <taxon>Bacteroidota</taxon>
        <taxon>Chitinophagia</taxon>
        <taxon>Chitinophagales</taxon>
        <taxon>Chitinophagaceae</taxon>
        <taxon>Chitinophaga</taxon>
    </lineage>
</organism>
<keyword evidence="6 7" id="KW-0472">Membrane</keyword>
<evidence type="ECO:0000313" key="9">
    <source>
        <dbReference type="Proteomes" id="UP000002215"/>
    </source>
</evidence>
<sequence length="588" mass="66364">MQNERSKGLLNISQKEVVDFFDKETDSEGVMKLFLMFVGVTLTPITLLGALIFYKKGYKRFMEGEHPRLHDLPPIVSLGMIIGAISIWGSLFFFASYMHSFFYLIFGEAVDHNSFYIYAFTGINIVLTVAVFLWFQRWRLKAAKYAADTKRHGTARFAKPEELQPYEAPKGFYIGQGTYYNKPGHLLSVAGTRGGKGVNLILQNLLMPHLFKGSWVVIDPKGELLAISKSAQLAAGRKVVVLNPWQLLGLNGVSYNPLDLLKNDWLNMADDVEMLAEAIIPADPDSENSHWSLRARTFISGLLLHLVTTAPEDERHLGTLWQWLRLENDKWIELLADMSLNNDPNAGEIVRATANEIISLMKMSDKEYGSVMSSAQKHTDFIKSPALREALKASTDFKAEDLASGNVTVYVCIPFDRLKSHNAWLRLVVISLMRSVIRNPKKDVCFLLDEAYAFGYHSEIDMALGAYAGFGIHVWSIFQTLVQIKKIYGDNWENFIANSSVRHFFNISDNFSAEYISTMFGQTSVPEYDEKGELKGATARPLVTNDELRRTSGEVIYSVIDQLSPAQIPKHPYYTMDLPADPNPYYKG</sequence>
<feature type="transmembrane region" description="Helical" evidence="7">
    <location>
        <begin position="115"/>
        <end position="135"/>
    </location>
</feature>
<feature type="transmembrane region" description="Helical" evidence="7">
    <location>
        <begin position="33"/>
        <end position="54"/>
    </location>
</feature>
<evidence type="ECO:0000256" key="1">
    <source>
        <dbReference type="ARBA" id="ARBA00004651"/>
    </source>
</evidence>
<gene>
    <name evidence="8" type="ordered locus">Cpin_6326</name>
</gene>
<dbReference type="KEGG" id="cpi:Cpin_6326"/>
<dbReference type="PANTHER" id="PTHR37937:SF1">
    <property type="entry name" value="CONJUGATIVE TRANSFER: DNA TRANSPORT"/>
    <property type="match status" value="1"/>
</dbReference>
<comment type="similarity">
    <text evidence="2">Belongs to the VirD4/TraG family.</text>
</comment>
<dbReference type="SUPFAM" id="SSF52540">
    <property type="entry name" value="P-loop containing nucleoside triphosphate hydrolases"/>
    <property type="match status" value="1"/>
</dbReference>
<evidence type="ECO:0000256" key="6">
    <source>
        <dbReference type="ARBA" id="ARBA00023136"/>
    </source>
</evidence>
<dbReference type="InterPro" id="IPR003688">
    <property type="entry name" value="TraG/VirD4"/>
</dbReference>
<dbReference type="AlphaFoldDB" id="A0A979GAC4"/>
<reference evidence="9" key="1">
    <citation type="submission" date="2009-08" db="EMBL/GenBank/DDBJ databases">
        <title>The complete genome of Chitinophaga pinensis DSM 2588.</title>
        <authorList>
            <consortium name="US DOE Joint Genome Institute (JGI-PGF)"/>
            <person name="Lucas S."/>
            <person name="Copeland A."/>
            <person name="Lapidus A."/>
            <person name="Glavina del Rio T."/>
            <person name="Dalin E."/>
            <person name="Tice H."/>
            <person name="Bruce D."/>
            <person name="Goodwin L."/>
            <person name="Pitluck S."/>
            <person name="Kyrpides N."/>
            <person name="Mavromatis K."/>
            <person name="Ivanova N."/>
            <person name="Mikhailova N."/>
            <person name="Sims D."/>
            <person name="Meinche L."/>
            <person name="Brettin T."/>
            <person name="Detter J.C."/>
            <person name="Han C."/>
            <person name="Larimer F."/>
            <person name="Land M."/>
            <person name="Hauser L."/>
            <person name="Markowitz V."/>
            <person name="Cheng J.-F."/>
            <person name="Hugenholtz P."/>
            <person name="Woyke T."/>
            <person name="Wu D."/>
            <person name="Spring S."/>
            <person name="Klenk H.-P."/>
            <person name="Eisen J.A."/>
        </authorList>
    </citation>
    <scope>NUCLEOTIDE SEQUENCE [LARGE SCALE GENOMIC DNA]</scope>
    <source>
        <strain evidence="9">ATCC 43595 / DSM 2588 / LMG 13176 / NBRC 15968 / NCIMB 11800 / UQM 2034</strain>
    </source>
</reference>